<accession>A0ABQ5I2Z9</accession>
<evidence type="ECO:0000313" key="7">
    <source>
        <dbReference type="Proteomes" id="UP001151760"/>
    </source>
</evidence>
<dbReference type="SUPFAM" id="SSF53098">
    <property type="entry name" value="Ribonuclease H-like"/>
    <property type="match status" value="1"/>
</dbReference>
<sequence>MLILILRIRNHWFQLRDGQSNCPVVHVLFFLVFPVVQIVIWVVDSGCSKHMTGDRPLLRNFVEKFTGTVRFRNDNFAAIIGYEGDDLLTGERDLNLYTISISDMAASSPICLMSKATSTKSWLWHQRLSHLNFGTINDLTKLDLVDGLPKFKYGKDHLCSACERGKSKKASHPPKLIPSDYSKLELLHMDLFTWVYFIRSKDETPEIIKKFIAQAQLNYKDKVCKIRTDNGTEFKNATLKAYYEKLEDSPSTSSIIIDTHEAPHVVTTSDEQTSPISLQESDEFNQEDSANFDGNFTSVQPSTHIWTKDHPLDQVIGDPSKPVMTRQRLHTDSEVCMYALTISTIEPKNIKEAMADHSWIESMQDELNQFERLQVWELVPRLEGKNVIALKWICAKIKCDAWILLFGSETKTRLLGLLRLKKVLLDQGIILSVGIFISQSQYAIELLKKHGLDECVSMSTPMATERPNADLQGTPTDQTTYRYADHAGCKDDCKSTSGGLQFLGGKLGAYGCILDASMRIEFLLSLCHFRSNLPFRIHRFTRSSKTKEIKGWHANSRLDVQLREMKDTQSILGCMQRCLGLDVPLTLVTTDWDAPTVVKADEMTIQDTLQGPSWLSTKVEKSIRSLANMVETEDDEITDEVYELKRREKGKIREGSLGVHQSHVLIRSPRKSFDTLANHLQEVMVESLPIMVYTYIKEQVKKQVPKQVRDQVQVLLRLPRDRDDPHGEYPEGENSAKQQKTSEYEAYVSGESCLDKVIMKGRRVSQDIVEKNSLLLMKQVRKKMADEMLRQRCTSGDEHQYHIDQMKNFLKSDIVWESRKEILVSPHPKTPTVASRS</sequence>
<keyword evidence="3" id="KW-0812">Transmembrane</keyword>
<dbReference type="InterPro" id="IPR012337">
    <property type="entry name" value="RNaseH-like_sf"/>
</dbReference>
<feature type="transmembrane region" description="Helical" evidence="3">
    <location>
        <begin position="21"/>
        <end position="43"/>
    </location>
</feature>
<evidence type="ECO:0000256" key="1">
    <source>
        <dbReference type="ARBA" id="ARBA00022670"/>
    </source>
</evidence>
<dbReference type="Pfam" id="PF22936">
    <property type="entry name" value="Pol_BBD"/>
    <property type="match status" value="1"/>
</dbReference>
<protein>
    <submittedName>
        <fullName evidence="6">Retrovirus-related pol polyprotein from transposon TNT 1-94</fullName>
    </submittedName>
</protein>
<feature type="compositionally biased region" description="Basic and acidic residues" evidence="2">
    <location>
        <begin position="719"/>
        <end position="729"/>
    </location>
</feature>
<evidence type="ECO:0000256" key="3">
    <source>
        <dbReference type="SAM" id="Phobius"/>
    </source>
</evidence>
<proteinExistence type="predicted"/>
<organism evidence="6 7">
    <name type="scientific">Tanacetum coccineum</name>
    <dbReference type="NCBI Taxonomy" id="301880"/>
    <lineage>
        <taxon>Eukaryota</taxon>
        <taxon>Viridiplantae</taxon>
        <taxon>Streptophyta</taxon>
        <taxon>Embryophyta</taxon>
        <taxon>Tracheophyta</taxon>
        <taxon>Spermatophyta</taxon>
        <taxon>Magnoliopsida</taxon>
        <taxon>eudicotyledons</taxon>
        <taxon>Gunneridae</taxon>
        <taxon>Pentapetalae</taxon>
        <taxon>asterids</taxon>
        <taxon>campanulids</taxon>
        <taxon>Asterales</taxon>
        <taxon>Asteraceae</taxon>
        <taxon>Asteroideae</taxon>
        <taxon>Anthemideae</taxon>
        <taxon>Anthemidinae</taxon>
        <taxon>Tanacetum</taxon>
    </lineage>
</organism>
<keyword evidence="3" id="KW-1133">Transmembrane helix</keyword>
<keyword evidence="1" id="KW-0645">Protease</keyword>
<evidence type="ECO:0000256" key="2">
    <source>
        <dbReference type="SAM" id="MobiDB-lite"/>
    </source>
</evidence>
<feature type="region of interest" description="Disordered" evidence="2">
    <location>
        <begin position="719"/>
        <end position="741"/>
    </location>
</feature>
<feature type="domain" description="Retrovirus-related Pol polyprotein from transposon TNT 1-94-like beta-barrel" evidence="5">
    <location>
        <begin position="41"/>
        <end position="81"/>
    </location>
</feature>
<keyword evidence="3" id="KW-0472">Membrane</keyword>
<dbReference type="InterPro" id="IPR039537">
    <property type="entry name" value="Retrotran_Ty1/copia-like"/>
</dbReference>
<feature type="domain" description="GAG-pre-integrase" evidence="4">
    <location>
        <begin position="95"/>
        <end position="167"/>
    </location>
</feature>
<dbReference type="InterPro" id="IPR036397">
    <property type="entry name" value="RNaseH_sf"/>
</dbReference>
<name>A0ABQ5I2Z9_9ASTR</name>
<evidence type="ECO:0000259" key="5">
    <source>
        <dbReference type="Pfam" id="PF22936"/>
    </source>
</evidence>
<dbReference type="InterPro" id="IPR054722">
    <property type="entry name" value="PolX-like_BBD"/>
</dbReference>
<comment type="caution">
    <text evidence="6">The sequence shown here is derived from an EMBL/GenBank/DDBJ whole genome shotgun (WGS) entry which is preliminary data.</text>
</comment>
<dbReference type="Pfam" id="PF13976">
    <property type="entry name" value="gag_pre-integrs"/>
    <property type="match status" value="1"/>
</dbReference>
<dbReference type="PANTHER" id="PTHR42648:SF18">
    <property type="entry name" value="RETROTRANSPOSON, UNCLASSIFIED-LIKE PROTEIN"/>
    <property type="match status" value="1"/>
</dbReference>
<dbReference type="Gene3D" id="3.30.420.10">
    <property type="entry name" value="Ribonuclease H-like superfamily/Ribonuclease H"/>
    <property type="match status" value="1"/>
</dbReference>
<keyword evidence="7" id="KW-1185">Reference proteome</keyword>
<dbReference type="EMBL" id="BQNB010020300">
    <property type="protein sequence ID" value="GJT94488.1"/>
    <property type="molecule type" value="Genomic_DNA"/>
</dbReference>
<gene>
    <name evidence="6" type="ORF">Tco_1090006</name>
</gene>
<dbReference type="Proteomes" id="UP001151760">
    <property type="component" value="Unassembled WGS sequence"/>
</dbReference>
<dbReference type="InterPro" id="IPR025724">
    <property type="entry name" value="GAG-pre-integrase_dom"/>
</dbReference>
<keyword evidence="1" id="KW-0378">Hydrolase</keyword>
<reference evidence="6" key="2">
    <citation type="submission" date="2022-01" db="EMBL/GenBank/DDBJ databases">
        <authorList>
            <person name="Yamashiro T."/>
            <person name="Shiraishi A."/>
            <person name="Satake H."/>
            <person name="Nakayama K."/>
        </authorList>
    </citation>
    <scope>NUCLEOTIDE SEQUENCE</scope>
</reference>
<dbReference type="PANTHER" id="PTHR42648">
    <property type="entry name" value="TRANSPOSASE, PUTATIVE-RELATED"/>
    <property type="match status" value="1"/>
</dbReference>
<reference evidence="6" key="1">
    <citation type="journal article" date="2022" name="Int. J. Mol. Sci.">
        <title>Draft Genome of Tanacetum Coccineum: Genomic Comparison of Closely Related Tanacetum-Family Plants.</title>
        <authorList>
            <person name="Yamashiro T."/>
            <person name="Shiraishi A."/>
            <person name="Nakayama K."/>
            <person name="Satake H."/>
        </authorList>
    </citation>
    <scope>NUCLEOTIDE SEQUENCE</scope>
</reference>
<evidence type="ECO:0000259" key="4">
    <source>
        <dbReference type="Pfam" id="PF13976"/>
    </source>
</evidence>
<evidence type="ECO:0000313" key="6">
    <source>
        <dbReference type="EMBL" id="GJT94488.1"/>
    </source>
</evidence>